<organism evidence="2 3">
    <name type="scientific">Cytophaga hutchinsonii (strain ATCC 33406 / DSM 1761 / CIP 103989 / NBRC 15051 / NCIMB 9469 / D465)</name>
    <dbReference type="NCBI Taxonomy" id="269798"/>
    <lineage>
        <taxon>Bacteria</taxon>
        <taxon>Pseudomonadati</taxon>
        <taxon>Bacteroidota</taxon>
        <taxon>Cytophagia</taxon>
        <taxon>Cytophagales</taxon>
        <taxon>Cytophagaceae</taxon>
        <taxon>Cytophaga</taxon>
    </lineage>
</organism>
<dbReference type="EMBL" id="CP000383">
    <property type="protein sequence ID" value="ABG59191.1"/>
    <property type="molecule type" value="Genomic_DNA"/>
</dbReference>
<dbReference type="KEGG" id="chu:CHU_1925"/>
<feature type="domain" description="HTH araC/xylS-type" evidence="1">
    <location>
        <begin position="142"/>
        <end position="238"/>
    </location>
</feature>
<dbReference type="SMART" id="SM00342">
    <property type="entry name" value="HTH_ARAC"/>
    <property type="match status" value="1"/>
</dbReference>
<dbReference type="Gene3D" id="1.10.10.60">
    <property type="entry name" value="Homeodomain-like"/>
    <property type="match status" value="1"/>
</dbReference>
<dbReference type="AlphaFoldDB" id="A0A6N4SS07"/>
<dbReference type="InterPro" id="IPR018060">
    <property type="entry name" value="HTH_AraC"/>
</dbReference>
<evidence type="ECO:0000313" key="2">
    <source>
        <dbReference type="EMBL" id="ABG59191.1"/>
    </source>
</evidence>
<dbReference type="OrthoDB" id="635259at2"/>
<dbReference type="Proteomes" id="UP000001822">
    <property type="component" value="Chromosome"/>
</dbReference>
<gene>
    <name evidence="2" type="ordered locus">CHU_1925</name>
</gene>
<dbReference type="GO" id="GO:0003700">
    <property type="term" value="F:DNA-binding transcription factor activity"/>
    <property type="evidence" value="ECO:0007669"/>
    <property type="project" value="InterPro"/>
</dbReference>
<protein>
    <submittedName>
        <fullName evidence="2">Transcriptional regulator</fullName>
    </submittedName>
</protein>
<evidence type="ECO:0000259" key="1">
    <source>
        <dbReference type="PROSITE" id="PS01124"/>
    </source>
</evidence>
<dbReference type="Pfam" id="PF20240">
    <property type="entry name" value="DUF6597"/>
    <property type="match status" value="1"/>
</dbReference>
<dbReference type="RefSeq" id="WP_011585308.1">
    <property type="nucleotide sequence ID" value="NC_008255.1"/>
</dbReference>
<dbReference type="GO" id="GO:0043565">
    <property type="term" value="F:sequence-specific DNA binding"/>
    <property type="evidence" value="ECO:0007669"/>
    <property type="project" value="InterPro"/>
</dbReference>
<proteinExistence type="predicted"/>
<dbReference type="PROSITE" id="PS01124">
    <property type="entry name" value="HTH_ARAC_FAMILY_2"/>
    <property type="match status" value="1"/>
</dbReference>
<evidence type="ECO:0000313" key="3">
    <source>
        <dbReference type="Proteomes" id="UP000001822"/>
    </source>
</evidence>
<reference evidence="2 3" key="1">
    <citation type="journal article" date="2007" name="Appl. Environ. Microbiol.">
        <title>Genome sequence of the cellulolytic gliding bacterium Cytophaga hutchinsonii.</title>
        <authorList>
            <person name="Xie G."/>
            <person name="Bruce D.C."/>
            <person name="Challacombe J.F."/>
            <person name="Chertkov O."/>
            <person name="Detter J.C."/>
            <person name="Gilna P."/>
            <person name="Han C.S."/>
            <person name="Lucas S."/>
            <person name="Misra M."/>
            <person name="Myers G.L."/>
            <person name="Richardson P."/>
            <person name="Tapia R."/>
            <person name="Thayer N."/>
            <person name="Thompson L.S."/>
            <person name="Brettin T.S."/>
            <person name="Henrissat B."/>
            <person name="Wilson D.B."/>
            <person name="McBride M.J."/>
        </authorList>
    </citation>
    <scope>NUCLEOTIDE SEQUENCE [LARGE SCALE GENOMIC DNA]</scope>
    <source>
        <strain evidence="3">ATCC 33406 / DSM 1761 / CIP 103989 / NBRC 15051 / NCIMB 9469 / D465</strain>
    </source>
</reference>
<name>A0A6N4SS07_CYTH3</name>
<keyword evidence="3" id="KW-1185">Reference proteome</keyword>
<accession>A0A6N4SS07</accession>
<dbReference type="InterPro" id="IPR046532">
    <property type="entry name" value="DUF6597"/>
</dbReference>
<sequence length="252" mass="28772">MSTSTFNYSYVLPEPALADFVESFWVLENHSDEAKEIVVLPDGSFDVFFGYSVTEPFHVTLSGIATESTQAILAAQTVMFAISFKFLALEYILHTPLAGLLNSTDYLPNDFLDIQQADLSDLESFKEKISLKLKTCLQKNIDPRKTKLSKCIYDSKGTVTIHHAADSCGWSSRQINRYFQHWVGISLKNYLTILRFRASFSQIQAGKLFPEQQYTDQAHFIREVKKFAGVVPKELSRNKNDRFIQFSILKKK</sequence>